<evidence type="ECO:0000313" key="10">
    <source>
        <dbReference type="Proteomes" id="UP001321506"/>
    </source>
</evidence>
<evidence type="ECO:0000256" key="7">
    <source>
        <dbReference type="PIRSR" id="PIRSR600760-2"/>
    </source>
</evidence>
<dbReference type="PRINTS" id="PR00377">
    <property type="entry name" value="IMPHPHTASES"/>
</dbReference>
<feature type="binding site" evidence="7">
    <location>
        <position position="68"/>
    </location>
    <ligand>
        <name>Mg(2+)</name>
        <dbReference type="ChEBI" id="CHEBI:18420"/>
        <label>1</label>
        <note>catalytic</note>
    </ligand>
</feature>
<accession>A0AAW6TBZ3</accession>
<dbReference type="Proteomes" id="UP001321506">
    <property type="component" value="Unassembled WGS sequence"/>
</dbReference>
<feature type="binding site" evidence="7">
    <location>
        <position position="86"/>
    </location>
    <ligand>
        <name>Mg(2+)</name>
        <dbReference type="ChEBI" id="CHEBI:18420"/>
        <label>1</label>
        <note>catalytic</note>
    </ligand>
</feature>
<evidence type="ECO:0000256" key="8">
    <source>
        <dbReference type="RuleBase" id="RU364068"/>
    </source>
</evidence>
<dbReference type="InterPro" id="IPR033942">
    <property type="entry name" value="IMPase"/>
</dbReference>
<keyword evidence="6 7" id="KW-0460">Magnesium</keyword>
<dbReference type="InterPro" id="IPR020583">
    <property type="entry name" value="Inositol_monoP_metal-BS"/>
</dbReference>
<keyword evidence="10" id="KW-1185">Reference proteome</keyword>
<evidence type="ECO:0000313" key="9">
    <source>
        <dbReference type="EMBL" id="MDI2098880.1"/>
    </source>
</evidence>
<dbReference type="PANTHER" id="PTHR20854">
    <property type="entry name" value="INOSITOL MONOPHOSPHATASE"/>
    <property type="match status" value="1"/>
</dbReference>
<evidence type="ECO:0000256" key="3">
    <source>
        <dbReference type="ARBA" id="ARBA00009759"/>
    </source>
</evidence>
<comment type="catalytic activity">
    <reaction evidence="1 8">
        <text>a myo-inositol phosphate + H2O = myo-inositol + phosphate</text>
        <dbReference type="Rhea" id="RHEA:24056"/>
        <dbReference type="ChEBI" id="CHEBI:15377"/>
        <dbReference type="ChEBI" id="CHEBI:17268"/>
        <dbReference type="ChEBI" id="CHEBI:43474"/>
        <dbReference type="ChEBI" id="CHEBI:84139"/>
        <dbReference type="EC" id="3.1.3.25"/>
    </reaction>
</comment>
<dbReference type="CDD" id="cd01639">
    <property type="entry name" value="IMPase"/>
    <property type="match status" value="1"/>
</dbReference>
<sequence length="271" mass="28489">MSDQLLLTAREVAASAAALIAERRAVGVSVAASKSSLTDVVTETDREAEALIRGMLADARPNDGFYGEESGAEEGSTGLTWVIDPIDGTVNFLYGIPHYAVSVAAVEGDPDPKTWRALAGCVLNVPTGEEWWATAGQGAFLDGERLEIAPYVDLDHALVATGFAYTAEGRRTQGEIVAALLPRVRDIRRMGTASLDLCGVAAGRLNAYFERGLQPWDHAAAALIASEAGATVRGWHGAADADLTLAAEPKLATELLDVLTELDAGRGGRMV</sequence>
<dbReference type="Gene3D" id="3.40.190.80">
    <property type="match status" value="1"/>
</dbReference>
<dbReference type="GO" id="GO:0046854">
    <property type="term" value="P:phosphatidylinositol phosphate biosynthetic process"/>
    <property type="evidence" value="ECO:0007669"/>
    <property type="project" value="InterPro"/>
</dbReference>
<dbReference type="PROSITE" id="PS00630">
    <property type="entry name" value="IMP_2"/>
    <property type="match status" value="1"/>
</dbReference>
<evidence type="ECO:0000256" key="2">
    <source>
        <dbReference type="ARBA" id="ARBA00001946"/>
    </source>
</evidence>
<protein>
    <recommendedName>
        <fullName evidence="8">Inositol-1-monophosphatase</fullName>
        <ecNumber evidence="8">3.1.3.25</ecNumber>
    </recommendedName>
</protein>
<dbReference type="SUPFAM" id="SSF56655">
    <property type="entry name" value="Carbohydrate phosphatase"/>
    <property type="match status" value="1"/>
</dbReference>
<dbReference type="EC" id="3.1.3.25" evidence="8"/>
<evidence type="ECO:0000256" key="4">
    <source>
        <dbReference type="ARBA" id="ARBA00022723"/>
    </source>
</evidence>
<organism evidence="9 10">
    <name type="scientific">Ruicaihuangia caeni</name>
    <dbReference type="NCBI Taxonomy" id="3042517"/>
    <lineage>
        <taxon>Bacteria</taxon>
        <taxon>Bacillati</taxon>
        <taxon>Actinomycetota</taxon>
        <taxon>Actinomycetes</taxon>
        <taxon>Micrococcales</taxon>
        <taxon>Microbacteriaceae</taxon>
        <taxon>Ruicaihuangia</taxon>
    </lineage>
</organism>
<dbReference type="EMBL" id="JASATX010000003">
    <property type="protein sequence ID" value="MDI2098880.1"/>
    <property type="molecule type" value="Genomic_DNA"/>
</dbReference>
<dbReference type="InterPro" id="IPR020550">
    <property type="entry name" value="Inositol_monophosphatase_CS"/>
</dbReference>
<comment type="cofactor">
    <cofactor evidence="2 7 8">
        <name>Mg(2+)</name>
        <dbReference type="ChEBI" id="CHEBI:18420"/>
    </cofactor>
</comment>
<proteinExistence type="inferred from homology"/>
<feature type="binding site" evidence="7">
    <location>
        <position position="87"/>
    </location>
    <ligand>
        <name>Mg(2+)</name>
        <dbReference type="ChEBI" id="CHEBI:18420"/>
        <label>1</label>
        <note>catalytic</note>
    </ligand>
</feature>
<evidence type="ECO:0000256" key="6">
    <source>
        <dbReference type="ARBA" id="ARBA00022842"/>
    </source>
</evidence>
<keyword evidence="4 7" id="KW-0479">Metal-binding</keyword>
<name>A0AAW6TBZ3_9MICO</name>
<evidence type="ECO:0000256" key="5">
    <source>
        <dbReference type="ARBA" id="ARBA00022801"/>
    </source>
</evidence>
<dbReference type="InterPro" id="IPR000760">
    <property type="entry name" value="Inositol_monophosphatase-like"/>
</dbReference>
<keyword evidence="5 8" id="KW-0378">Hydrolase</keyword>
<dbReference type="GO" id="GO:0007165">
    <property type="term" value="P:signal transduction"/>
    <property type="evidence" value="ECO:0007669"/>
    <property type="project" value="TreeGrafter"/>
</dbReference>
<dbReference type="GO" id="GO:0008934">
    <property type="term" value="F:inositol monophosphate 1-phosphatase activity"/>
    <property type="evidence" value="ECO:0007669"/>
    <property type="project" value="InterPro"/>
</dbReference>
<dbReference type="AlphaFoldDB" id="A0AAW6TBZ3"/>
<dbReference type="GO" id="GO:0006020">
    <property type="term" value="P:inositol metabolic process"/>
    <property type="evidence" value="ECO:0007669"/>
    <property type="project" value="TreeGrafter"/>
</dbReference>
<dbReference type="PANTHER" id="PTHR20854:SF4">
    <property type="entry name" value="INOSITOL-1-MONOPHOSPHATASE-RELATED"/>
    <property type="match status" value="1"/>
</dbReference>
<comment type="similarity">
    <text evidence="3 8">Belongs to the inositol monophosphatase superfamily.</text>
</comment>
<dbReference type="GO" id="GO:0046872">
    <property type="term" value="F:metal ion binding"/>
    <property type="evidence" value="ECO:0007669"/>
    <property type="project" value="UniProtKB-KW"/>
</dbReference>
<dbReference type="Gene3D" id="3.30.540.10">
    <property type="entry name" value="Fructose-1,6-Bisphosphatase, subunit A, domain 1"/>
    <property type="match status" value="1"/>
</dbReference>
<dbReference type="PROSITE" id="PS00629">
    <property type="entry name" value="IMP_1"/>
    <property type="match status" value="1"/>
</dbReference>
<dbReference type="Pfam" id="PF00459">
    <property type="entry name" value="Inositol_P"/>
    <property type="match status" value="1"/>
</dbReference>
<evidence type="ECO:0000256" key="1">
    <source>
        <dbReference type="ARBA" id="ARBA00001033"/>
    </source>
</evidence>
<gene>
    <name evidence="9" type="ORF">QF206_07885</name>
</gene>
<feature type="binding site" evidence="7">
    <location>
        <position position="217"/>
    </location>
    <ligand>
        <name>Mg(2+)</name>
        <dbReference type="ChEBI" id="CHEBI:18420"/>
        <label>1</label>
        <note>catalytic</note>
    </ligand>
</feature>
<feature type="binding site" evidence="7">
    <location>
        <position position="84"/>
    </location>
    <ligand>
        <name>Mg(2+)</name>
        <dbReference type="ChEBI" id="CHEBI:18420"/>
        <label>1</label>
        <note>catalytic</note>
    </ligand>
</feature>
<comment type="caution">
    <text evidence="9">The sequence shown here is derived from an EMBL/GenBank/DDBJ whole genome shotgun (WGS) entry which is preliminary data.</text>
</comment>
<dbReference type="RefSeq" id="WP_281488673.1">
    <property type="nucleotide sequence ID" value="NZ_JASATX010000003.1"/>
</dbReference>
<reference evidence="9 10" key="1">
    <citation type="submission" date="2023-04" db="EMBL/GenBank/DDBJ databases">
        <title>Klugiella caeni sp. nov. isolated from the sludge of biochemical tank.</title>
        <authorList>
            <person name="Geng K."/>
        </authorList>
    </citation>
    <scope>NUCLEOTIDE SEQUENCE [LARGE SCALE GENOMIC DNA]</scope>
    <source>
        <strain evidence="9 10">YN-L-19</strain>
    </source>
</reference>